<dbReference type="STRING" id="154981.AKJ29_08780"/>
<name>A0A0P7IE78_9RHOB</name>
<dbReference type="AlphaFoldDB" id="A0A0P7IE78"/>
<dbReference type="EMBL" id="LKBA01000019">
    <property type="protein sequence ID" value="KPN62327.1"/>
    <property type="molecule type" value="Genomic_DNA"/>
</dbReference>
<organism evidence="2 3">
    <name type="scientific">Aliiroseovarius crassostreae</name>
    <dbReference type="NCBI Taxonomy" id="154981"/>
    <lineage>
        <taxon>Bacteria</taxon>
        <taxon>Pseudomonadati</taxon>
        <taxon>Pseudomonadota</taxon>
        <taxon>Alphaproteobacteria</taxon>
        <taxon>Rhodobacterales</taxon>
        <taxon>Paracoccaceae</taxon>
        <taxon>Aliiroseovarius</taxon>
    </lineage>
</organism>
<proteinExistence type="predicted"/>
<keyword evidence="1" id="KW-0732">Signal</keyword>
<evidence type="ECO:0000256" key="1">
    <source>
        <dbReference type="SAM" id="SignalP"/>
    </source>
</evidence>
<evidence type="ECO:0008006" key="4">
    <source>
        <dbReference type="Google" id="ProtNLM"/>
    </source>
</evidence>
<feature type="signal peptide" evidence="1">
    <location>
        <begin position="1"/>
        <end position="31"/>
    </location>
</feature>
<feature type="chain" id="PRO_5006139810" description="DUF2059 domain-containing protein" evidence="1">
    <location>
        <begin position="32"/>
        <end position="284"/>
    </location>
</feature>
<protein>
    <recommendedName>
        <fullName evidence="4">DUF2059 domain-containing protein</fullName>
    </recommendedName>
</protein>
<comment type="caution">
    <text evidence="2">The sequence shown here is derived from an EMBL/GenBank/DDBJ whole genome shotgun (WGS) entry which is preliminary data.</text>
</comment>
<dbReference type="RefSeq" id="WP_055191917.1">
    <property type="nucleotide sequence ID" value="NZ_FPBS01000009.1"/>
</dbReference>
<gene>
    <name evidence="2" type="ORF">AKJ29_08780</name>
</gene>
<dbReference type="OrthoDB" id="7841298at2"/>
<sequence length="284" mass="31442">MQPVLQWHVLALRVMATLLMLGAALPGVATAQASSFERFWNALQLQDTLKIVHEEGHSYALEAAEQLTGRPSDRFWQREVDQIYDLERMTAQVRADLQQAMVGRDLGAALTYYESKAGQQVIDLEISARRAYLAPGVDEAAREAWYGGGNVGTRADLIRRIIRDGELIERNVVGALNSNFAFLTAFAQSGPNEGMVLDERAILDEVMSEEDALRLDTAEWLYGYLSLAYGPLSEQALEDLAEISDSPAGRHLNDVLFLGFDPMFEDLARRLGVAAGQALLQQDL</sequence>
<accession>A0A0P7IE78</accession>
<evidence type="ECO:0000313" key="2">
    <source>
        <dbReference type="EMBL" id="KPN62327.1"/>
    </source>
</evidence>
<keyword evidence="3" id="KW-1185">Reference proteome</keyword>
<reference evidence="2 3" key="1">
    <citation type="submission" date="2015-09" db="EMBL/GenBank/DDBJ databases">
        <title>Draft genome sequence of Aliiroseovarius crassostreae CV919-312TSm, the causative agent of Roseovarius Oyster Disease (formerly Juvenile Oyster Disease).</title>
        <authorList>
            <person name="Kessner L."/>
            <person name="Spinard E."/>
            <person name="Nelson D."/>
        </authorList>
    </citation>
    <scope>NUCLEOTIDE SEQUENCE [LARGE SCALE GENOMIC DNA]</scope>
    <source>
        <strain evidence="2 3">CV919-312</strain>
    </source>
</reference>
<dbReference type="Proteomes" id="UP000050471">
    <property type="component" value="Unassembled WGS sequence"/>
</dbReference>
<evidence type="ECO:0000313" key="3">
    <source>
        <dbReference type="Proteomes" id="UP000050471"/>
    </source>
</evidence>